<evidence type="ECO:0000256" key="1">
    <source>
        <dbReference type="SAM" id="MobiDB-lite"/>
    </source>
</evidence>
<dbReference type="EMBL" id="GBRH01160050">
    <property type="protein sequence ID" value="JAE37846.1"/>
    <property type="molecule type" value="Transcribed_RNA"/>
</dbReference>
<proteinExistence type="predicted"/>
<organism evidence="2">
    <name type="scientific">Arundo donax</name>
    <name type="common">Giant reed</name>
    <name type="synonym">Donax arundinaceus</name>
    <dbReference type="NCBI Taxonomy" id="35708"/>
    <lineage>
        <taxon>Eukaryota</taxon>
        <taxon>Viridiplantae</taxon>
        <taxon>Streptophyta</taxon>
        <taxon>Embryophyta</taxon>
        <taxon>Tracheophyta</taxon>
        <taxon>Spermatophyta</taxon>
        <taxon>Magnoliopsida</taxon>
        <taxon>Liliopsida</taxon>
        <taxon>Poales</taxon>
        <taxon>Poaceae</taxon>
        <taxon>PACMAD clade</taxon>
        <taxon>Arundinoideae</taxon>
        <taxon>Arundineae</taxon>
        <taxon>Arundo</taxon>
    </lineage>
</organism>
<protein>
    <submittedName>
        <fullName evidence="2">Uncharacterized protein</fullName>
    </submittedName>
</protein>
<dbReference type="AlphaFoldDB" id="A0A0A9HSH2"/>
<accession>A0A0A9HSH2</accession>
<evidence type="ECO:0000313" key="2">
    <source>
        <dbReference type="EMBL" id="JAE37846.1"/>
    </source>
</evidence>
<reference evidence="2" key="1">
    <citation type="submission" date="2014-09" db="EMBL/GenBank/DDBJ databases">
        <authorList>
            <person name="Magalhaes I.L.F."/>
            <person name="Oliveira U."/>
            <person name="Santos F.R."/>
            <person name="Vidigal T.H.D.A."/>
            <person name="Brescovit A.D."/>
            <person name="Santos A.J."/>
        </authorList>
    </citation>
    <scope>NUCLEOTIDE SEQUENCE</scope>
    <source>
        <tissue evidence="2">Shoot tissue taken approximately 20 cm above the soil surface</tissue>
    </source>
</reference>
<name>A0A0A9HSH2_ARUDO</name>
<feature type="region of interest" description="Disordered" evidence="1">
    <location>
        <begin position="1"/>
        <end position="28"/>
    </location>
</feature>
<sequence length="28" mass="2986">MPSASFAVTSSQEGRTPVLPNARPKPIF</sequence>
<reference evidence="2" key="2">
    <citation type="journal article" date="2015" name="Data Brief">
        <title>Shoot transcriptome of the giant reed, Arundo donax.</title>
        <authorList>
            <person name="Barrero R.A."/>
            <person name="Guerrero F.D."/>
            <person name="Moolhuijzen P."/>
            <person name="Goolsby J.A."/>
            <person name="Tidwell J."/>
            <person name="Bellgard S.E."/>
            <person name="Bellgard M.I."/>
        </authorList>
    </citation>
    <scope>NUCLEOTIDE SEQUENCE</scope>
    <source>
        <tissue evidence="2">Shoot tissue taken approximately 20 cm above the soil surface</tissue>
    </source>
</reference>
<feature type="compositionally biased region" description="Polar residues" evidence="1">
    <location>
        <begin position="1"/>
        <end position="14"/>
    </location>
</feature>